<sequence length="108" mass="12159">MRRLTRTKERCKHTAVPRAAMRVRAIFINQILVLIVKRTAVTSHRVYASSQSHAATAMYFKFYKRRSKNKRTNECESDSDMQNITHESAGGVGEEVGDGEGEEEGGGR</sequence>
<name>A0A4C1Z129_EUMVA</name>
<protein>
    <submittedName>
        <fullName evidence="2">Uncharacterized protein</fullName>
    </submittedName>
</protein>
<dbReference type="AlphaFoldDB" id="A0A4C1Z129"/>
<feature type="region of interest" description="Disordered" evidence="1">
    <location>
        <begin position="70"/>
        <end position="108"/>
    </location>
</feature>
<proteinExistence type="predicted"/>
<evidence type="ECO:0000313" key="2">
    <source>
        <dbReference type="EMBL" id="GBP81240.1"/>
    </source>
</evidence>
<reference evidence="2 3" key="1">
    <citation type="journal article" date="2019" name="Commun. Biol.">
        <title>The bagworm genome reveals a unique fibroin gene that provides high tensile strength.</title>
        <authorList>
            <person name="Kono N."/>
            <person name="Nakamura H."/>
            <person name="Ohtoshi R."/>
            <person name="Tomita M."/>
            <person name="Numata K."/>
            <person name="Arakawa K."/>
        </authorList>
    </citation>
    <scope>NUCLEOTIDE SEQUENCE [LARGE SCALE GENOMIC DNA]</scope>
</reference>
<accession>A0A4C1Z129</accession>
<dbReference type="Proteomes" id="UP000299102">
    <property type="component" value="Unassembled WGS sequence"/>
</dbReference>
<dbReference type="EMBL" id="BGZK01001502">
    <property type="protein sequence ID" value="GBP81240.1"/>
    <property type="molecule type" value="Genomic_DNA"/>
</dbReference>
<keyword evidence="3" id="KW-1185">Reference proteome</keyword>
<comment type="caution">
    <text evidence="2">The sequence shown here is derived from an EMBL/GenBank/DDBJ whole genome shotgun (WGS) entry which is preliminary data.</text>
</comment>
<gene>
    <name evidence="2" type="ORF">EVAR_61446_1</name>
</gene>
<feature type="compositionally biased region" description="Acidic residues" evidence="1">
    <location>
        <begin position="95"/>
        <end position="108"/>
    </location>
</feature>
<evidence type="ECO:0000256" key="1">
    <source>
        <dbReference type="SAM" id="MobiDB-lite"/>
    </source>
</evidence>
<evidence type="ECO:0000313" key="3">
    <source>
        <dbReference type="Proteomes" id="UP000299102"/>
    </source>
</evidence>
<organism evidence="2 3">
    <name type="scientific">Eumeta variegata</name>
    <name type="common">Bagworm moth</name>
    <name type="synonym">Eumeta japonica</name>
    <dbReference type="NCBI Taxonomy" id="151549"/>
    <lineage>
        <taxon>Eukaryota</taxon>
        <taxon>Metazoa</taxon>
        <taxon>Ecdysozoa</taxon>
        <taxon>Arthropoda</taxon>
        <taxon>Hexapoda</taxon>
        <taxon>Insecta</taxon>
        <taxon>Pterygota</taxon>
        <taxon>Neoptera</taxon>
        <taxon>Endopterygota</taxon>
        <taxon>Lepidoptera</taxon>
        <taxon>Glossata</taxon>
        <taxon>Ditrysia</taxon>
        <taxon>Tineoidea</taxon>
        <taxon>Psychidae</taxon>
        <taxon>Oiketicinae</taxon>
        <taxon>Eumeta</taxon>
    </lineage>
</organism>